<dbReference type="Pfam" id="PF07992">
    <property type="entry name" value="Pyr_redox_2"/>
    <property type="match status" value="1"/>
</dbReference>
<dbReference type="Gene3D" id="3.30.390.30">
    <property type="match status" value="1"/>
</dbReference>
<dbReference type="AlphaFoldDB" id="A0A917T5A5"/>
<evidence type="ECO:0000313" key="7">
    <source>
        <dbReference type="Proteomes" id="UP000649829"/>
    </source>
</evidence>
<dbReference type="Gene3D" id="3.50.50.60">
    <property type="entry name" value="FAD/NAD(P)-binding domain"/>
    <property type="match status" value="2"/>
</dbReference>
<keyword evidence="2" id="KW-0285">Flavoprotein</keyword>
<dbReference type="InterPro" id="IPR023753">
    <property type="entry name" value="FAD/NAD-binding_dom"/>
</dbReference>
<dbReference type="SUPFAM" id="SSF51905">
    <property type="entry name" value="FAD/NAD(P)-binding domain"/>
    <property type="match status" value="1"/>
</dbReference>
<dbReference type="Proteomes" id="UP000649829">
    <property type="component" value="Unassembled WGS sequence"/>
</dbReference>
<dbReference type="Pfam" id="PF02852">
    <property type="entry name" value="Pyr_redox_dim"/>
    <property type="match status" value="1"/>
</dbReference>
<keyword evidence="3" id="KW-0274">FAD</keyword>
<comment type="cofactor">
    <cofactor evidence="1">
        <name>FAD</name>
        <dbReference type="ChEBI" id="CHEBI:57692"/>
    </cofactor>
</comment>
<name>A0A917T5A5_9RHOB</name>
<dbReference type="PRINTS" id="PR00411">
    <property type="entry name" value="PNDRDTASEI"/>
</dbReference>
<comment type="caution">
    <text evidence="6">The sequence shown here is derived from an EMBL/GenBank/DDBJ whole genome shotgun (WGS) entry which is preliminary data.</text>
</comment>
<feature type="domain" description="Pyridine nucleotide-disulphide oxidoreductase dimerisation" evidence="4">
    <location>
        <begin position="340"/>
        <end position="440"/>
    </location>
</feature>
<sequence length="465" mass="48821">MAKECDVAVIGAGTAGLAAERKARACGAATVLIDPEFSGTTCATVGCMPSKLLIAAAGVAHGVAGAGEFGIRASHSIDGAAVMQRVRRFRDEFAQGVRDQIADLPNGVARRGRARFTAPGELELDNGERIRAKAVVLATGSAPSLPGPFRDLGDLVLTNRDVFELEDLPESLGVIGAGPIGSELAQAFARLGVRVEVFDRGETLAGLPPESSAHLRRLLEREMALHLGVDPKVEALGSEVQVSIDGHSARFERLLVATGRPPQLDGLDLQAAGIRVEKGGMPHVDPQTLQVGTTAVFLVGDANGDRPLLHEASDEGAIAGHNAAHFPELSIARRKLPMAVTFTRPSAAVIGTIPDGRDDLVTGCADYADQGRARVEGRAGGLLRLHAQKATGRLVGADLCIPDGEHIAHLLAWTISRGTSVSDALNLPFYHPTTEEGIKPALRELCAKIDRVPAWDEDEGNPPGH</sequence>
<dbReference type="PANTHER" id="PTHR43014:SF4">
    <property type="entry name" value="PYRIDINE NUCLEOTIDE-DISULFIDE OXIDOREDUCTASE RCLA-RELATED"/>
    <property type="match status" value="1"/>
</dbReference>
<feature type="domain" description="FAD/NAD(P)-binding" evidence="5">
    <location>
        <begin position="6"/>
        <end position="316"/>
    </location>
</feature>
<evidence type="ECO:0000259" key="5">
    <source>
        <dbReference type="Pfam" id="PF07992"/>
    </source>
</evidence>
<dbReference type="InterPro" id="IPR036188">
    <property type="entry name" value="FAD/NAD-bd_sf"/>
</dbReference>
<accession>A0A917T5A5</accession>
<evidence type="ECO:0000256" key="2">
    <source>
        <dbReference type="ARBA" id="ARBA00022630"/>
    </source>
</evidence>
<reference evidence="6" key="1">
    <citation type="journal article" date="2014" name="Int. J. Syst. Evol. Microbiol.">
        <title>Complete genome sequence of Corynebacterium casei LMG S-19264T (=DSM 44701T), isolated from a smear-ripened cheese.</title>
        <authorList>
            <consortium name="US DOE Joint Genome Institute (JGI-PGF)"/>
            <person name="Walter F."/>
            <person name="Albersmeier A."/>
            <person name="Kalinowski J."/>
            <person name="Ruckert C."/>
        </authorList>
    </citation>
    <scope>NUCLEOTIDE SEQUENCE</scope>
    <source>
        <strain evidence="6">CGMCC 1.6293</strain>
    </source>
</reference>
<gene>
    <name evidence="6" type="ORF">GCM10011534_34510</name>
</gene>
<dbReference type="PRINTS" id="PR00368">
    <property type="entry name" value="FADPNR"/>
</dbReference>
<organism evidence="6 7">
    <name type="scientific">Pseudooceanicola nanhaiensis</name>
    <dbReference type="NCBI Taxonomy" id="375761"/>
    <lineage>
        <taxon>Bacteria</taxon>
        <taxon>Pseudomonadati</taxon>
        <taxon>Pseudomonadota</taxon>
        <taxon>Alphaproteobacteria</taxon>
        <taxon>Rhodobacterales</taxon>
        <taxon>Paracoccaceae</taxon>
        <taxon>Pseudooceanicola</taxon>
    </lineage>
</organism>
<dbReference type="PANTHER" id="PTHR43014">
    <property type="entry name" value="MERCURIC REDUCTASE"/>
    <property type="match status" value="1"/>
</dbReference>
<evidence type="ECO:0000256" key="3">
    <source>
        <dbReference type="ARBA" id="ARBA00022827"/>
    </source>
</evidence>
<dbReference type="InterPro" id="IPR016156">
    <property type="entry name" value="FAD/NAD-linked_Rdtase_dimer_sf"/>
</dbReference>
<dbReference type="GO" id="GO:0050660">
    <property type="term" value="F:flavin adenine dinucleotide binding"/>
    <property type="evidence" value="ECO:0007669"/>
    <property type="project" value="TreeGrafter"/>
</dbReference>
<proteinExistence type="predicted"/>
<evidence type="ECO:0000313" key="6">
    <source>
        <dbReference type="EMBL" id="GGM09614.1"/>
    </source>
</evidence>
<evidence type="ECO:0000256" key="1">
    <source>
        <dbReference type="ARBA" id="ARBA00001974"/>
    </source>
</evidence>
<dbReference type="SUPFAM" id="SSF55424">
    <property type="entry name" value="FAD/NAD-linked reductases, dimerisation (C-terminal) domain"/>
    <property type="match status" value="1"/>
</dbReference>
<evidence type="ECO:0000259" key="4">
    <source>
        <dbReference type="Pfam" id="PF02852"/>
    </source>
</evidence>
<dbReference type="EMBL" id="BMLF01000002">
    <property type="protein sequence ID" value="GGM09614.1"/>
    <property type="molecule type" value="Genomic_DNA"/>
</dbReference>
<dbReference type="NCBIfam" id="NF004939">
    <property type="entry name" value="PRK06292.1-1"/>
    <property type="match status" value="1"/>
</dbReference>
<keyword evidence="7" id="KW-1185">Reference proteome</keyword>
<protein>
    <submittedName>
        <fullName evidence="6">Dihydrolipoyl dehydrogenase</fullName>
    </submittedName>
</protein>
<dbReference type="RefSeq" id="WP_028286790.1">
    <property type="nucleotide sequence ID" value="NZ_BMLF01000002.1"/>
</dbReference>
<dbReference type="GO" id="GO:0003955">
    <property type="term" value="F:NAD(P)H dehydrogenase (quinone) activity"/>
    <property type="evidence" value="ECO:0007669"/>
    <property type="project" value="TreeGrafter"/>
</dbReference>
<reference evidence="6" key="2">
    <citation type="submission" date="2020-09" db="EMBL/GenBank/DDBJ databases">
        <authorList>
            <person name="Sun Q."/>
            <person name="Zhou Y."/>
        </authorList>
    </citation>
    <scope>NUCLEOTIDE SEQUENCE</scope>
    <source>
        <strain evidence="6">CGMCC 1.6293</strain>
    </source>
</reference>
<dbReference type="InterPro" id="IPR004099">
    <property type="entry name" value="Pyr_nucl-diS_OxRdtase_dimer"/>
</dbReference>